<feature type="domain" description="Transglycosylase SLT" evidence="3">
    <location>
        <begin position="130"/>
        <end position="209"/>
    </location>
</feature>
<comment type="caution">
    <text evidence="4">The sequence shown here is derived from an EMBL/GenBank/DDBJ whole genome shotgun (WGS) entry which is preliminary data.</text>
</comment>
<dbReference type="PANTHER" id="PTHR37423:SF2">
    <property type="entry name" value="MEMBRANE-BOUND LYTIC MUREIN TRANSGLYCOSYLASE C"/>
    <property type="match status" value="1"/>
</dbReference>
<dbReference type="InterPro" id="IPR008258">
    <property type="entry name" value="Transglycosylase_SLT_dom_1"/>
</dbReference>
<proteinExistence type="inferred from homology"/>
<evidence type="ECO:0000259" key="3">
    <source>
        <dbReference type="Pfam" id="PF01464"/>
    </source>
</evidence>
<name>A0ABW5UR72_9BURK</name>
<reference evidence="5" key="1">
    <citation type="journal article" date="2019" name="Int. J. Syst. Evol. Microbiol.">
        <title>The Global Catalogue of Microorganisms (GCM) 10K type strain sequencing project: providing services to taxonomists for standard genome sequencing and annotation.</title>
        <authorList>
            <consortium name="The Broad Institute Genomics Platform"/>
            <consortium name="The Broad Institute Genome Sequencing Center for Infectious Disease"/>
            <person name="Wu L."/>
            <person name="Ma J."/>
        </authorList>
    </citation>
    <scope>NUCLEOTIDE SEQUENCE [LARGE SCALE GENOMIC DNA]</scope>
    <source>
        <strain evidence="5">TISTR 1906</strain>
    </source>
</reference>
<feature type="transmembrane region" description="Helical" evidence="2">
    <location>
        <begin position="22"/>
        <end position="45"/>
    </location>
</feature>
<dbReference type="SUPFAM" id="SSF53955">
    <property type="entry name" value="Lysozyme-like"/>
    <property type="match status" value="1"/>
</dbReference>
<evidence type="ECO:0000313" key="5">
    <source>
        <dbReference type="Proteomes" id="UP001597463"/>
    </source>
</evidence>
<evidence type="ECO:0000313" key="4">
    <source>
        <dbReference type="EMBL" id="MFD2755940.1"/>
    </source>
</evidence>
<dbReference type="Gene3D" id="1.10.530.10">
    <property type="match status" value="1"/>
</dbReference>
<dbReference type="Pfam" id="PF01464">
    <property type="entry name" value="SLT"/>
    <property type="match status" value="1"/>
</dbReference>
<dbReference type="CDD" id="cd00254">
    <property type="entry name" value="LT-like"/>
    <property type="match status" value="1"/>
</dbReference>
<gene>
    <name evidence="4" type="ORF">ACFSW6_17860</name>
</gene>
<keyword evidence="2" id="KW-1133">Transmembrane helix</keyword>
<comment type="similarity">
    <text evidence="1">Belongs to the transglycosylase Slt family.</text>
</comment>
<organism evidence="4 5">
    <name type="scientific">Comamonas terrae</name>
    <dbReference type="NCBI Taxonomy" id="673548"/>
    <lineage>
        <taxon>Bacteria</taxon>
        <taxon>Pseudomonadati</taxon>
        <taxon>Pseudomonadota</taxon>
        <taxon>Betaproteobacteria</taxon>
        <taxon>Burkholderiales</taxon>
        <taxon>Comamonadaceae</taxon>
        <taxon>Comamonas</taxon>
    </lineage>
</organism>
<keyword evidence="2" id="KW-0472">Membrane</keyword>
<dbReference type="RefSeq" id="WP_083526462.1">
    <property type="nucleotide sequence ID" value="NZ_BCNT01000001.1"/>
</dbReference>
<accession>A0ABW5UR72</accession>
<keyword evidence="5" id="KW-1185">Reference proteome</keyword>
<evidence type="ECO:0000256" key="2">
    <source>
        <dbReference type="SAM" id="Phobius"/>
    </source>
</evidence>
<dbReference type="Proteomes" id="UP001597463">
    <property type="component" value="Unassembled WGS sequence"/>
</dbReference>
<dbReference type="InterPro" id="IPR023346">
    <property type="entry name" value="Lysozyme-like_dom_sf"/>
</dbReference>
<keyword evidence="2" id="KW-0812">Transmembrane</keyword>
<dbReference type="PANTHER" id="PTHR37423">
    <property type="entry name" value="SOLUBLE LYTIC MUREIN TRANSGLYCOSYLASE-RELATED"/>
    <property type="match status" value="1"/>
</dbReference>
<evidence type="ECO:0000256" key="1">
    <source>
        <dbReference type="ARBA" id="ARBA00007734"/>
    </source>
</evidence>
<dbReference type="EMBL" id="JBHUMV010000008">
    <property type="protein sequence ID" value="MFD2755940.1"/>
    <property type="molecule type" value="Genomic_DNA"/>
</dbReference>
<sequence length="325" mass="33591">MPASGKFVASARTLGHQVANGFLALTHNGFALLGLAVAIAALTLISRPDLRQAGEAQLRQWLDQRHPQALAAAPAPAANSLAQPVVASDRATAANPKALPKEQAAVAYWLSKKYRVAPEPIAALVSAAYEQGKANKLDPTLILAIMAIESSFNPFAQSTVGAQGLMQVMTSVHTDKYESFGGQHAAFDPVTNLKVGVKVLKECIARAGSIEGGLRYYVGAANLESDGGYAAKVLAEHQRLRLAAGLRAESVMTAKVATPVQKARPAAVATKDDSVPPPAADLNAKPVAGAIAPAATLALAQAGQKAKIGATITHAEQVALAEPKI</sequence>
<protein>
    <submittedName>
        <fullName evidence="4">Transglycosylase SLT domain-containing protein</fullName>
    </submittedName>
</protein>